<reference evidence="2" key="1">
    <citation type="journal article" date="2019" name="Int. J. Syst. Evol. Microbiol.">
        <title>The Global Catalogue of Microorganisms (GCM) 10K type strain sequencing project: providing services to taxonomists for standard genome sequencing and annotation.</title>
        <authorList>
            <consortium name="The Broad Institute Genomics Platform"/>
            <consortium name="The Broad Institute Genome Sequencing Center for Infectious Disease"/>
            <person name="Wu L."/>
            <person name="Ma J."/>
        </authorList>
    </citation>
    <scope>NUCLEOTIDE SEQUENCE [LARGE SCALE GENOMIC DNA]</scope>
    <source>
        <strain evidence="2">CCM 8931</strain>
    </source>
</reference>
<comment type="caution">
    <text evidence="1">The sequence shown here is derived from an EMBL/GenBank/DDBJ whole genome shotgun (WGS) entry which is preliminary data.</text>
</comment>
<protein>
    <submittedName>
        <fullName evidence="1">Uncharacterized protein</fullName>
    </submittedName>
</protein>
<gene>
    <name evidence="1" type="ORF">ACFQ5L_13590</name>
</gene>
<evidence type="ECO:0000313" key="2">
    <source>
        <dbReference type="Proteomes" id="UP001597188"/>
    </source>
</evidence>
<dbReference type="EMBL" id="JBHTOJ010000048">
    <property type="protein sequence ID" value="MFD1421974.1"/>
    <property type="molecule type" value="Genomic_DNA"/>
</dbReference>
<sequence length="92" mass="10292">MRLIDFKLSTADLVQQLPLYWETKAQLQPVTDLQLHDRQLLLVTTAKGTPMTLDQLNARTRQVSGPTPLLIAAAPPVPLFGYRLSDQRLLLG</sequence>
<name>A0ABW4C359_9LACO</name>
<proteinExistence type="predicted"/>
<dbReference type="RefSeq" id="WP_137633964.1">
    <property type="nucleotide sequence ID" value="NZ_BJDL01000006.1"/>
</dbReference>
<keyword evidence="2" id="KW-1185">Reference proteome</keyword>
<accession>A0ABW4C359</accession>
<organism evidence="1 2">
    <name type="scientific">Lactiplantibacillus songbeiensis</name>
    <dbReference type="NCBI Taxonomy" id="2559920"/>
    <lineage>
        <taxon>Bacteria</taxon>
        <taxon>Bacillati</taxon>
        <taxon>Bacillota</taxon>
        <taxon>Bacilli</taxon>
        <taxon>Lactobacillales</taxon>
        <taxon>Lactobacillaceae</taxon>
        <taxon>Lactiplantibacillus</taxon>
    </lineage>
</organism>
<evidence type="ECO:0000313" key="1">
    <source>
        <dbReference type="EMBL" id="MFD1421974.1"/>
    </source>
</evidence>
<dbReference type="Proteomes" id="UP001597188">
    <property type="component" value="Unassembled WGS sequence"/>
</dbReference>